<organism evidence="3 4">
    <name type="scientific">Puccinia coronata f. sp. avenae</name>
    <dbReference type="NCBI Taxonomy" id="200324"/>
    <lineage>
        <taxon>Eukaryota</taxon>
        <taxon>Fungi</taxon>
        <taxon>Dikarya</taxon>
        <taxon>Basidiomycota</taxon>
        <taxon>Pucciniomycotina</taxon>
        <taxon>Pucciniomycetes</taxon>
        <taxon>Pucciniales</taxon>
        <taxon>Pucciniaceae</taxon>
        <taxon>Puccinia</taxon>
    </lineage>
</organism>
<evidence type="ECO:0000259" key="2">
    <source>
        <dbReference type="Pfam" id="PF22936"/>
    </source>
</evidence>
<dbReference type="AlphaFoldDB" id="A0A2N5TYT6"/>
<comment type="caution">
    <text evidence="3">The sequence shown here is derived from an EMBL/GenBank/DDBJ whole genome shotgun (WGS) entry which is preliminary data.</text>
</comment>
<sequence>MTAVSLKVGIPEKFDIHENLLAKQIVGKLPDLLVTTKDHLFTKQPLTLNMVKEHLQSKISNLAYKSTKSTLIKTELAMAANGALWNEGFHNPASRTHSAKNCYFLHPELREKRHPKSKKQAKAAKADGSNNDSVPSDGAFLSVNKKKAFSAHAKTTMFLDSGCSNHMFPKKEYFLEYKKISLSIKIADGKSISGQWYCKGCVIQKPAGDLNLPKLKVIDLHSDTPLFKGEVQGNVFVLAGSICQGHQVEFSHDVIFDEAVFPGISTDAPAGLILPTFFDEELDWPTVFIQQPPSPALTERPSNKELTIWEDDSFCTAPAAPGSLDSNCPGPRKPGFDLVPIDLPAPREISSNINTSNILKTCRRAHMATLTSEP</sequence>
<evidence type="ECO:0000256" key="1">
    <source>
        <dbReference type="SAM" id="MobiDB-lite"/>
    </source>
</evidence>
<feature type="domain" description="Retrovirus-related Pol polyprotein from transposon TNT 1-94-like beta-barrel" evidence="2">
    <location>
        <begin position="158"/>
        <end position="193"/>
    </location>
</feature>
<dbReference type="InterPro" id="IPR054722">
    <property type="entry name" value="PolX-like_BBD"/>
</dbReference>
<proteinExistence type="predicted"/>
<evidence type="ECO:0000313" key="4">
    <source>
        <dbReference type="Proteomes" id="UP000235388"/>
    </source>
</evidence>
<feature type="compositionally biased region" description="Basic residues" evidence="1">
    <location>
        <begin position="112"/>
        <end position="122"/>
    </location>
</feature>
<evidence type="ECO:0000313" key="3">
    <source>
        <dbReference type="EMBL" id="PLW30617.1"/>
    </source>
</evidence>
<feature type="region of interest" description="Disordered" evidence="1">
    <location>
        <begin position="112"/>
        <end position="134"/>
    </location>
</feature>
<protein>
    <recommendedName>
        <fullName evidence="2">Retrovirus-related Pol polyprotein from transposon TNT 1-94-like beta-barrel domain-containing protein</fullName>
    </recommendedName>
</protein>
<dbReference type="Proteomes" id="UP000235388">
    <property type="component" value="Unassembled WGS sequence"/>
</dbReference>
<dbReference type="OrthoDB" id="2504515at2759"/>
<name>A0A2N5TYT6_9BASI</name>
<dbReference type="STRING" id="200324.A0A2N5TYT6"/>
<dbReference type="EMBL" id="PGCJ01000371">
    <property type="protein sequence ID" value="PLW30617.1"/>
    <property type="molecule type" value="Genomic_DNA"/>
</dbReference>
<gene>
    <name evidence="3" type="ORF">PCANC_23723</name>
</gene>
<accession>A0A2N5TYT6</accession>
<keyword evidence="4" id="KW-1185">Reference proteome</keyword>
<reference evidence="3 4" key="1">
    <citation type="submission" date="2017-11" db="EMBL/GenBank/DDBJ databases">
        <title>De novo assembly and phasing of dikaryotic genomes from two isolates of Puccinia coronata f. sp. avenae, the causal agent of oat crown rust.</title>
        <authorList>
            <person name="Miller M.E."/>
            <person name="Zhang Y."/>
            <person name="Omidvar V."/>
            <person name="Sperschneider J."/>
            <person name="Schwessinger B."/>
            <person name="Raley C."/>
            <person name="Palmer J.M."/>
            <person name="Garnica D."/>
            <person name="Upadhyaya N."/>
            <person name="Rathjen J."/>
            <person name="Taylor J.M."/>
            <person name="Park R.F."/>
            <person name="Dodds P.N."/>
            <person name="Hirsch C.D."/>
            <person name="Kianian S.F."/>
            <person name="Figueroa M."/>
        </authorList>
    </citation>
    <scope>NUCLEOTIDE SEQUENCE [LARGE SCALE GENOMIC DNA]</scope>
    <source>
        <strain evidence="3">12NC29</strain>
    </source>
</reference>
<dbReference type="Pfam" id="PF22936">
    <property type="entry name" value="Pol_BBD"/>
    <property type="match status" value="1"/>
</dbReference>